<accession>A0A381Y7E6</accession>
<dbReference type="GO" id="GO:0042597">
    <property type="term" value="C:periplasmic space"/>
    <property type="evidence" value="ECO:0007669"/>
    <property type="project" value="UniProtKB-SubCell"/>
</dbReference>
<evidence type="ECO:0000256" key="3">
    <source>
        <dbReference type="ARBA" id="ARBA00022729"/>
    </source>
</evidence>
<dbReference type="PANTHER" id="PTHR30222:SF12">
    <property type="entry name" value="NORSPERMIDINE SENSOR"/>
    <property type="match status" value="1"/>
</dbReference>
<dbReference type="SUPFAM" id="SSF53850">
    <property type="entry name" value="Periplasmic binding protein-like II"/>
    <property type="match status" value="1"/>
</dbReference>
<evidence type="ECO:0000313" key="5">
    <source>
        <dbReference type="EMBL" id="SVA72989.1"/>
    </source>
</evidence>
<comment type="subcellular location">
    <subcellularLocation>
        <location evidence="1">Periplasm</location>
    </subcellularLocation>
</comment>
<keyword evidence="2" id="KW-0813">Transport</keyword>
<reference evidence="5" key="1">
    <citation type="submission" date="2018-05" db="EMBL/GenBank/DDBJ databases">
        <authorList>
            <person name="Lanie J.A."/>
            <person name="Ng W.-L."/>
            <person name="Kazmierczak K.M."/>
            <person name="Andrzejewski T.M."/>
            <person name="Davidsen T.M."/>
            <person name="Wayne K.J."/>
            <person name="Tettelin H."/>
            <person name="Glass J.I."/>
            <person name="Rusch D."/>
            <person name="Podicherti R."/>
            <person name="Tsui H.-C.T."/>
            <person name="Winkler M.E."/>
        </authorList>
    </citation>
    <scope>NUCLEOTIDE SEQUENCE</scope>
</reference>
<evidence type="ECO:0000256" key="2">
    <source>
        <dbReference type="ARBA" id="ARBA00022448"/>
    </source>
</evidence>
<name>A0A381Y7E6_9ZZZZ</name>
<proteinExistence type="predicted"/>
<dbReference type="PRINTS" id="PR00909">
    <property type="entry name" value="SPERMDNBNDNG"/>
</dbReference>
<evidence type="ECO:0008006" key="6">
    <source>
        <dbReference type="Google" id="ProtNLM"/>
    </source>
</evidence>
<dbReference type="GO" id="GO:0015846">
    <property type="term" value="P:polyamine transport"/>
    <property type="evidence" value="ECO:0007669"/>
    <property type="project" value="InterPro"/>
</dbReference>
<evidence type="ECO:0000256" key="1">
    <source>
        <dbReference type="ARBA" id="ARBA00004418"/>
    </source>
</evidence>
<dbReference type="Gene3D" id="3.40.190.10">
    <property type="entry name" value="Periplasmic binding protein-like II"/>
    <property type="match status" value="2"/>
</dbReference>
<dbReference type="InterPro" id="IPR001188">
    <property type="entry name" value="Sperm_putr-bd"/>
</dbReference>
<dbReference type="AlphaFoldDB" id="A0A381Y7E6"/>
<keyword evidence="4" id="KW-0574">Periplasm</keyword>
<keyword evidence="3" id="KW-0732">Signal</keyword>
<evidence type="ECO:0000256" key="4">
    <source>
        <dbReference type="ARBA" id="ARBA00022764"/>
    </source>
</evidence>
<protein>
    <recommendedName>
        <fullName evidence="6">Putrescine-binding periplasmic protein</fullName>
    </recommendedName>
</protein>
<dbReference type="PANTHER" id="PTHR30222">
    <property type="entry name" value="SPERMIDINE/PUTRESCINE-BINDING PERIPLASMIC PROTEIN"/>
    <property type="match status" value="1"/>
</dbReference>
<dbReference type="Pfam" id="PF13416">
    <property type="entry name" value="SBP_bac_8"/>
    <property type="match status" value="1"/>
</dbReference>
<dbReference type="GO" id="GO:0019808">
    <property type="term" value="F:polyamine binding"/>
    <property type="evidence" value="ECO:0007669"/>
    <property type="project" value="InterPro"/>
</dbReference>
<dbReference type="InterPro" id="IPR006059">
    <property type="entry name" value="SBP"/>
</dbReference>
<gene>
    <name evidence="5" type="ORF">METZ01_LOCUS125843</name>
</gene>
<sequence>MKILLRALITAFALVLASGVAQAQEKLSIYHWFEYIPQELLDKFTAETGIEVTMDTFDSNESMLASLKAGTLGSYDVAVPGDYMVEIMIGEGMLDSFDRSELKNFNNIQEQWVDVSFDPGRKHSIPYQWGSTSFAVNRDIYGGDIRTTDILFNPPAELSGKINMLDSQGEVILMAQLHLGLPQCSSDRDHLKALDAMLQEAKAHWASFGSDTAKDVLVSGDAAVGQIWNGFSAKARVEGANIEYSYPRQGFVAWMDNVVLLKDAPNRASALKFMDFLLVPENAAAVTNYAQYTSGVKGVKPFLSAALQVSPETNPPADAPTPTFIAVCDQETQELYNAVWTRLKK</sequence>
<dbReference type="PIRSF" id="PIRSF019574">
    <property type="entry name" value="Periplasmic_polyamine_BP"/>
    <property type="match status" value="1"/>
</dbReference>
<organism evidence="5">
    <name type="scientific">marine metagenome</name>
    <dbReference type="NCBI Taxonomy" id="408172"/>
    <lineage>
        <taxon>unclassified sequences</taxon>
        <taxon>metagenomes</taxon>
        <taxon>ecological metagenomes</taxon>
    </lineage>
</organism>
<dbReference type="EMBL" id="UINC01017569">
    <property type="protein sequence ID" value="SVA72989.1"/>
    <property type="molecule type" value="Genomic_DNA"/>
</dbReference>